<dbReference type="Proteomes" id="UP000030687">
    <property type="component" value="Unassembled WGS sequence"/>
</dbReference>
<dbReference type="AlphaFoldDB" id="V4W477"/>
<gene>
    <name evidence="1" type="ORF">CICLE_v10017357mg</name>
</gene>
<dbReference type="KEGG" id="cic:CICLE_v10017357mg"/>
<evidence type="ECO:0000313" key="2">
    <source>
        <dbReference type="Proteomes" id="UP000030687"/>
    </source>
</evidence>
<sequence>MSFMTFHELMHSLHCNERGTSFSLMKFWKLLVITTSSSCKDRLTKEYQSGFRGVGFSRHYDFYVLRCIFSNIMIISSVK</sequence>
<organism evidence="1 2">
    <name type="scientific">Citrus clementina</name>
    <name type="common">Clementine</name>
    <name type="synonym">Citrus deliciosa x Citrus sinensis</name>
    <dbReference type="NCBI Taxonomy" id="85681"/>
    <lineage>
        <taxon>Eukaryota</taxon>
        <taxon>Viridiplantae</taxon>
        <taxon>Streptophyta</taxon>
        <taxon>Embryophyta</taxon>
        <taxon>Tracheophyta</taxon>
        <taxon>Spermatophyta</taxon>
        <taxon>Magnoliopsida</taxon>
        <taxon>eudicotyledons</taxon>
        <taxon>Gunneridae</taxon>
        <taxon>Pentapetalae</taxon>
        <taxon>rosids</taxon>
        <taxon>malvids</taxon>
        <taxon>Sapindales</taxon>
        <taxon>Rutaceae</taxon>
        <taxon>Aurantioideae</taxon>
        <taxon>Citrus</taxon>
    </lineage>
</organism>
<proteinExistence type="predicted"/>
<accession>V4W477</accession>
<evidence type="ECO:0000313" key="1">
    <source>
        <dbReference type="EMBL" id="ESR60799.1"/>
    </source>
</evidence>
<name>V4W477_CITCL</name>
<keyword evidence="2" id="KW-1185">Reference proteome</keyword>
<dbReference type="InParanoid" id="V4W477"/>
<protein>
    <submittedName>
        <fullName evidence="1">Uncharacterized protein</fullName>
    </submittedName>
</protein>
<reference evidence="1 2" key="1">
    <citation type="submission" date="2013-10" db="EMBL/GenBank/DDBJ databases">
        <authorList>
            <consortium name="International Citrus Genome Consortium"/>
            <person name="Jenkins J."/>
            <person name="Schmutz J."/>
            <person name="Prochnik S."/>
            <person name="Rokhsar D."/>
            <person name="Gmitter F."/>
            <person name="Ollitrault P."/>
            <person name="Machado M."/>
            <person name="Talon M."/>
            <person name="Wincker P."/>
            <person name="Jaillon O."/>
            <person name="Morgante M."/>
        </authorList>
    </citation>
    <scope>NUCLEOTIDE SEQUENCE</scope>
    <source>
        <strain evidence="2">cv. Clemenules</strain>
    </source>
</reference>
<dbReference type="Gramene" id="ESR60799">
    <property type="protein sequence ID" value="ESR60799"/>
    <property type="gene ID" value="CICLE_v10017357mg"/>
</dbReference>
<dbReference type="EMBL" id="KI536312">
    <property type="protein sequence ID" value="ESR60799.1"/>
    <property type="molecule type" value="Genomic_DNA"/>
</dbReference>